<reference evidence="1 2" key="1">
    <citation type="submission" date="2018-10" db="EMBL/GenBank/DDBJ databases">
        <title>Isolation from soil.</title>
        <authorList>
            <person name="Hu J."/>
        </authorList>
    </citation>
    <scope>NUCLEOTIDE SEQUENCE [LARGE SCALE GENOMIC DNA]</scope>
    <source>
        <strain evidence="1 2">NEAU-Ht49</strain>
    </source>
</reference>
<dbReference type="InterPro" id="IPR038468">
    <property type="entry name" value="MmpS_C"/>
</dbReference>
<evidence type="ECO:0000313" key="1">
    <source>
        <dbReference type="EMBL" id="RMI43839.1"/>
    </source>
</evidence>
<comment type="caution">
    <text evidence="1">The sequence shown here is derived from an EMBL/GenBank/DDBJ whole genome shotgun (WGS) entry which is preliminary data.</text>
</comment>
<keyword evidence="2" id="KW-1185">Reference proteome</keyword>
<dbReference type="RefSeq" id="WP_122195063.1">
    <property type="nucleotide sequence ID" value="NZ_JBHSKC010000018.1"/>
</dbReference>
<dbReference type="AlphaFoldDB" id="A0A3M2M2L7"/>
<name>A0A3M2M2L7_9ACTN</name>
<organism evidence="1 2">
    <name type="scientific">Actinomadura harenae</name>
    <dbReference type="NCBI Taxonomy" id="2483351"/>
    <lineage>
        <taxon>Bacteria</taxon>
        <taxon>Bacillati</taxon>
        <taxon>Actinomycetota</taxon>
        <taxon>Actinomycetes</taxon>
        <taxon>Streptosporangiales</taxon>
        <taxon>Thermomonosporaceae</taxon>
        <taxon>Actinomadura</taxon>
    </lineage>
</organism>
<dbReference type="EMBL" id="RFFG01000023">
    <property type="protein sequence ID" value="RMI43839.1"/>
    <property type="molecule type" value="Genomic_DNA"/>
</dbReference>
<sequence length="354" mass="38517">MSMRNARRRTPLERFPKGLASLGVLLLVAQIGLGIWAVLPGGASEQDGPRSSGTEQVDVNIVVTGERRTADVSFQVTDSADGTTLTAAALPVRRTLRMRQDGRLSVKALNRPENGPGLITCTVLIGERVISQRTSQYDAAHCADVRPTDPTVEGAKVPEQAGGTRPGEVRLTRTVPVKRYPGRGSPRAGQVKDRDARLSYMSFGGSWGNSRVVDPTVQGFTRKQSFETEVKWEASIASGLVSDDLMANATGRDRLRALAENMQDYRQRVGFGSVTAHGRDVASQPLNVNGNLGWVVVREIRFSKQGLRAKTDLAAVVVLDAGRPRPSFLYVDVPDTHKRLWPDVNTLIDSIRVP</sequence>
<protein>
    <submittedName>
        <fullName evidence="1">Uncharacterized protein</fullName>
    </submittedName>
</protein>
<dbReference type="Proteomes" id="UP000282674">
    <property type="component" value="Unassembled WGS sequence"/>
</dbReference>
<dbReference type="Gene3D" id="2.60.40.2880">
    <property type="entry name" value="MmpS1-5, C-terminal soluble domain"/>
    <property type="match status" value="1"/>
</dbReference>
<proteinExistence type="predicted"/>
<evidence type="ECO:0000313" key="2">
    <source>
        <dbReference type="Proteomes" id="UP000282674"/>
    </source>
</evidence>
<accession>A0A3M2M2L7</accession>
<dbReference type="OrthoDB" id="3971500at2"/>
<gene>
    <name evidence="1" type="ORF">EBO15_15375</name>
</gene>